<gene>
    <name evidence="1" type="ORF">SAMN05421730_103327</name>
</gene>
<keyword evidence="2" id="KW-1185">Reference proteome</keyword>
<dbReference type="AlphaFoldDB" id="A0A1D3TXS6"/>
<organism evidence="1 2">
    <name type="scientific">Anaerobium acetethylicum</name>
    <dbReference type="NCBI Taxonomy" id="1619234"/>
    <lineage>
        <taxon>Bacteria</taxon>
        <taxon>Bacillati</taxon>
        <taxon>Bacillota</taxon>
        <taxon>Clostridia</taxon>
        <taxon>Lachnospirales</taxon>
        <taxon>Lachnospiraceae</taxon>
        <taxon>Anaerobium</taxon>
    </lineage>
</organism>
<evidence type="ECO:0000313" key="2">
    <source>
        <dbReference type="Proteomes" id="UP000199315"/>
    </source>
</evidence>
<proteinExistence type="predicted"/>
<reference evidence="1 2" key="1">
    <citation type="submission" date="2016-09" db="EMBL/GenBank/DDBJ databases">
        <authorList>
            <person name="Capua I."/>
            <person name="De Benedictis P."/>
            <person name="Joannis T."/>
            <person name="Lombin L.H."/>
            <person name="Cattoli G."/>
        </authorList>
    </citation>
    <scope>NUCLEOTIDE SEQUENCE [LARGE SCALE GENOMIC DNA]</scope>
    <source>
        <strain evidence="1 2">GluBS11</strain>
    </source>
</reference>
<dbReference type="RefSeq" id="WP_091236456.1">
    <property type="nucleotide sequence ID" value="NZ_FMKA01000033.1"/>
</dbReference>
<sequence length="89" mass="10440">MDLKKYDLDYYIRRCGMKKVSAPLLMRKYRELFQLISFTESVTLSMKHLEDSIIIAVKLRNNNSVVCNTMRTDETVFARRFIGLAGEKD</sequence>
<dbReference type="Proteomes" id="UP000199315">
    <property type="component" value="Unassembled WGS sequence"/>
</dbReference>
<evidence type="ECO:0000313" key="1">
    <source>
        <dbReference type="EMBL" id="SCP99164.1"/>
    </source>
</evidence>
<dbReference type="EMBL" id="FMKA01000033">
    <property type="protein sequence ID" value="SCP99164.1"/>
    <property type="molecule type" value="Genomic_DNA"/>
</dbReference>
<name>A0A1D3TXS6_9FIRM</name>
<dbReference type="OrthoDB" id="516981at2"/>
<accession>A0A1D3TXS6</accession>
<protein>
    <submittedName>
        <fullName evidence="1">Uncharacterized protein</fullName>
    </submittedName>
</protein>